<feature type="region of interest" description="Disordered" evidence="1">
    <location>
        <begin position="15"/>
        <end position="43"/>
    </location>
</feature>
<proteinExistence type="predicted"/>
<organism evidence="2 4">
    <name type="scientific">Rotaria sordida</name>
    <dbReference type="NCBI Taxonomy" id="392033"/>
    <lineage>
        <taxon>Eukaryota</taxon>
        <taxon>Metazoa</taxon>
        <taxon>Spiralia</taxon>
        <taxon>Gnathifera</taxon>
        <taxon>Rotifera</taxon>
        <taxon>Eurotatoria</taxon>
        <taxon>Bdelloidea</taxon>
        <taxon>Philodinida</taxon>
        <taxon>Philodinidae</taxon>
        <taxon>Rotaria</taxon>
    </lineage>
</organism>
<feature type="region of interest" description="Disordered" evidence="1">
    <location>
        <begin position="919"/>
        <end position="968"/>
    </location>
</feature>
<dbReference type="PANTHER" id="PTHR46579">
    <property type="entry name" value="F5/8 TYPE C DOMAIN-CONTAINING PROTEIN-RELATED"/>
    <property type="match status" value="1"/>
</dbReference>
<feature type="region of interest" description="Disordered" evidence="1">
    <location>
        <begin position="676"/>
        <end position="714"/>
    </location>
</feature>
<protein>
    <submittedName>
        <fullName evidence="2">Uncharacterized protein</fullName>
    </submittedName>
</protein>
<dbReference type="EMBL" id="CAJOAX010007058">
    <property type="protein sequence ID" value="CAF3999189.1"/>
    <property type="molecule type" value="Genomic_DNA"/>
</dbReference>
<dbReference type="InterPro" id="IPR009667">
    <property type="entry name" value="DUF1258"/>
</dbReference>
<evidence type="ECO:0000313" key="3">
    <source>
        <dbReference type="EMBL" id="CAF3999189.1"/>
    </source>
</evidence>
<feature type="compositionally biased region" description="Polar residues" evidence="1">
    <location>
        <begin position="692"/>
        <end position="704"/>
    </location>
</feature>
<sequence>MSFEKYYSNKIIAQREKRAERRKQASALPSDTSSSDSDDFASDATNCQSSIRADNVLASTTSNYMDLVDYTADEHDNVDEGTSVPDDSPRLFSNSCHTVVAATTSLMQFAVDANLDKSHTIKLLKLVKSLLPQPNGLPVSHKNVLKIFGRTSSFSTKYICEHCGYDTTIIKCGIKRCSNSQCLFSNQNLVNSRVTEIVTMDIRSSLHAIVKRNSKLILDNKNLTPTGDIVNFAHYIKNNKEKKERTLTLLLHADGAPLVRSSRQNLWPLFASVIEIPPPVRDYQRNILILALWSSRKKPDIDIFLDGTIAQLQTLMKYGTTICLDEQEYHFIVRIQGFLADLPAKSLFLKTINFNGKYACTWCLSPGEYNSTCRSMLYPFEKNDNTFRTHDEFLRNARSAASESDRTGHEIIINGVRGISPLLSIIEYPVSVLYDYMHLVCLNHISTLVKHWKVLLNQTDLSLIDERLSQQRVPHNMNIRFDFSITEVHQWKAKHGRLFILYIGLPILINILPSSHLFHFAAYALAIKLLHAPENQAEIDLAEQLILFYCQSSSLIYGSAIELYGLHSHLHLAQQVRHHGGLSYTSAFAFESCIRYTKKKAHGNRNLASQISYWTDMVSIIKQSQSTIQQSHGVDEIFLESHLLEEFRTILAEYLGSRKSGMAGRIFPCLNNNSQSSSLLSTSVTDKHSKTTENSTTTICTAKNSDPPAENCPIRKKKLSHNEKKTTAPHVSVDQLNDLLCKNVLDSQSIDVIETDDELDLPDEHNETSLSSQPLPLTPGTKRAFKGSSSIYVDIDDSGLPTDDSQISNMENTFPSELVYSTDDGKTYFNVLLITGDRTKKNLYALKLVDQLFTREELLELDPITKKQELIEHKSYAFIKEAIRCKFQLTAQQLEIEWPNIHEAILNKRRNWKKITPLSTTRTSPLSATRTSPFSTTRTSPLSATRTSPLSTTRTSSISTRDSNESHE</sequence>
<evidence type="ECO:0000313" key="2">
    <source>
        <dbReference type="EMBL" id="CAF1108025.1"/>
    </source>
</evidence>
<gene>
    <name evidence="3" type="ORF">OTI717_LOCUS28914</name>
    <name evidence="2" type="ORF">RFH988_LOCUS19680</name>
</gene>
<comment type="caution">
    <text evidence="2">The sequence shown here is derived from an EMBL/GenBank/DDBJ whole genome shotgun (WGS) entry which is preliminary data.</text>
</comment>
<feature type="compositionally biased region" description="Low complexity" evidence="1">
    <location>
        <begin position="25"/>
        <end position="35"/>
    </location>
</feature>
<dbReference type="Pfam" id="PF06869">
    <property type="entry name" value="DUF1258"/>
    <property type="match status" value="1"/>
</dbReference>
<evidence type="ECO:0000313" key="4">
    <source>
        <dbReference type="Proteomes" id="UP000663882"/>
    </source>
</evidence>
<dbReference type="AlphaFoldDB" id="A0A814PMF4"/>
<dbReference type="Proteomes" id="UP000663823">
    <property type="component" value="Unassembled WGS sequence"/>
</dbReference>
<accession>A0A814PMF4</accession>
<dbReference type="OrthoDB" id="10036512at2759"/>
<dbReference type="EMBL" id="CAJNOO010001168">
    <property type="protein sequence ID" value="CAF1108025.1"/>
    <property type="molecule type" value="Genomic_DNA"/>
</dbReference>
<dbReference type="Proteomes" id="UP000663882">
    <property type="component" value="Unassembled WGS sequence"/>
</dbReference>
<evidence type="ECO:0000256" key="1">
    <source>
        <dbReference type="SAM" id="MobiDB-lite"/>
    </source>
</evidence>
<feature type="compositionally biased region" description="Low complexity" evidence="1">
    <location>
        <begin position="919"/>
        <end position="961"/>
    </location>
</feature>
<feature type="region of interest" description="Disordered" evidence="1">
    <location>
        <begin position="759"/>
        <end position="780"/>
    </location>
</feature>
<reference evidence="2" key="1">
    <citation type="submission" date="2021-02" db="EMBL/GenBank/DDBJ databases">
        <authorList>
            <person name="Nowell W R."/>
        </authorList>
    </citation>
    <scope>NUCLEOTIDE SEQUENCE</scope>
</reference>
<dbReference type="PANTHER" id="PTHR46579:SF1">
    <property type="entry name" value="F5_8 TYPE C DOMAIN-CONTAINING PROTEIN"/>
    <property type="match status" value="1"/>
</dbReference>
<name>A0A814PMF4_9BILA</name>